<reference evidence="1" key="1">
    <citation type="submission" date="2018-02" db="EMBL/GenBank/DDBJ databases">
        <authorList>
            <person name="Vasarhelyi B.M."/>
            <person name="Deshmukh S."/>
            <person name="Balint B."/>
            <person name="Kukolya J."/>
        </authorList>
    </citation>
    <scope>NUCLEOTIDE SEQUENCE</scope>
    <source>
        <strain evidence="1">KB22</strain>
    </source>
</reference>
<comment type="caution">
    <text evidence="1">The sequence shown here is derived from an EMBL/GenBank/DDBJ whole genome shotgun (WGS) entry which is preliminary data.</text>
</comment>
<dbReference type="Proteomes" id="UP000616201">
    <property type="component" value="Unassembled WGS sequence"/>
</dbReference>
<dbReference type="AlphaFoldDB" id="A0A928UST2"/>
<evidence type="ECO:0000313" key="1">
    <source>
        <dbReference type="EMBL" id="MBE8712087.1"/>
    </source>
</evidence>
<organism evidence="1 2">
    <name type="scientific">Sphingobacterium hungaricum</name>
    <dbReference type="NCBI Taxonomy" id="2082723"/>
    <lineage>
        <taxon>Bacteria</taxon>
        <taxon>Pseudomonadati</taxon>
        <taxon>Bacteroidota</taxon>
        <taxon>Sphingobacteriia</taxon>
        <taxon>Sphingobacteriales</taxon>
        <taxon>Sphingobacteriaceae</taxon>
        <taxon>Sphingobacterium</taxon>
    </lineage>
</organism>
<keyword evidence="2" id="KW-1185">Reference proteome</keyword>
<accession>A0A928UST2</accession>
<dbReference type="RefSeq" id="WP_196934435.1">
    <property type="nucleotide sequence ID" value="NZ_MU158698.1"/>
</dbReference>
<protein>
    <submittedName>
        <fullName evidence="1">Uncharacterized protein</fullName>
    </submittedName>
</protein>
<name>A0A928UST2_9SPHI</name>
<sequence>MKTQKKVTEVSKAKAPVEAKKVAVKPKVSVTEKATPALAAKFEISKTVKPEDIEIRIKFKGEEMVASFYDKGQEVGKQTVIIKPKPRPPITIDDVLNSVNNLKLNLKIKK</sequence>
<proteinExistence type="predicted"/>
<evidence type="ECO:0000313" key="2">
    <source>
        <dbReference type="Proteomes" id="UP000616201"/>
    </source>
</evidence>
<dbReference type="EMBL" id="PRDK01000001">
    <property type="protein sequence ID" value="MBE8712087.1"/>
    <property type="molecule type" value="Genomic_DNA"/>
</dbReference>
<gene>
    <name evidence="1" type="ORF">C4F49_00135</name>
</gene>